<dbReference type="EMBL" id="CAEZUP010000014">
    <property type="protein sequence ID" value="CAB4602525.1"/>
    <property type="molecule type" value="Genomic_DNA"/>
</dbReference>
<sequence length="383" mass="40706">MASAPPPLADLRVIDISTVLAGPGCARQLADFGADVIKVERPGSGDTARSMGWRDPSDDVSLFWKLAGRGKRSIALDLKTESGLETLRRLIDTADVLVENFRPGKLEALGLDPDELIASNPKLVITRVTGFGQTGPYAARPGFATLAEAMSGFANVNGEPDGAPLLPPIALTDEVTAIVAAFATMVAVHSGVGQVVDVNLLESMLHLMGPLVSAFALTGYEQPRLGSGIPYSVPRNTYRCSDGKWVAISTTAESVAQRLMALVGHPDDPRFAGFDARVANRELIDVLVGEWVARRTIEQVLAEAEQAEVAVAAVYSMADVVSDPHLAERSAIVDVDGVAMQNVVARLSQTPGGVRFAARPLGADTEEILDELENLEHQARDPR</sequence>
<dbReference type="Gene3D" id="3.30.1540.10">
    <property type="entry name" value="formyl-coa transferase, domain 3"/>
    <property type="match status" value="1"/>
</dbReference>
<dbReference type="Pfam" id="PF02515">
    <property type="entry name" value="CoA_transf_3"/>
    <property type="match status" value="1"/>
</dbReference>
<dbReference type="Gene3D" id="3.40.50.10540">
    <property type="entry name" value="Crotonobetainyl-coa:carnitine coa-transferase, domain 1"/>
    <property type="match status" value="1"/>
</dbReference>
<evidence type="ECO:0000313" key="2">
    <source>
        <dbReference type="EMBL" id="CAB4602525.1"/>
    </source>
</evidence>
<accession>A0A6J6GUC1</accession>
<organism evidence="2">
    <name type="scientific">freshwater metagenome</name>
    <dbReference type="NCBI Taxonomy" id="449393"/>
    <lineage>
        <taxon>unclassified sequences</taxon>
        <taxon>metagenomes</taxon>
        <taxon>ecological metagenomes</taxon>
    </lineage>
</organism>
<protein>
    <submittedName>
        <fullName evidence="2">Unannotated protein</fullName>
    </submittedName>
</protein>
<keyword evidence="1" id="KW-0808">Transferase</keyword>
<dbReference type="InterPro" id="IPR044855">
    <property type="entry name" value="CoA-Trfase_III_dom3_sf"/>
</dbReference>
<dbReference type="InterPro" id="IPR003673">
    <property type="entry name" value="CoA-Trfase_fam_III"/>
</dbReference>
<dbReference type="AlphaFoldDB" id="A0A6J6GUC1"/>
<dbReference type="GO" id="GO:0016740">
    <property type="term" value="F:transferase activity"/>
    <property type="evidence" value="ECO:0007669"/>
    <property type="project" value="UniProtKB-KW"/>
</dbReference>
<gene>
    <name evidence="2" type="ORF">UFOPK1835_00522</name>
</gene>
<evidence type="ECO:0000256" key="1">
    <source>
        <dbReference type="ARBA" id="ARBA00022679"/>
    </source>
</evidence>
<reference evidence="2" key="1">
    <citation type="submission" date="2020-05" db="EMBL/GenBank/DDBJ databases">
        <authorList>
            <person name="Chiriac C."/>
            <person name="Salcher M."/>
            <person name="Ghai R."/>
            <person name="Kavagutti S V."/>
        </authorList>
    </citation>
    <scope>NUCLEOTIDE SEQUENCE</scope>
</reference>
<dbReference type="InterPro" id="IPR023606">
    <property type="entry name" value="CoA-Trfase_III_dom_1_sf"/>
</dbReference>
<dbReference type="PANTHER" id="PTHR48228">
    <property type="entry name" value="SUCCINYL-COA--D-CITRAMALATE COA-TRANSFERASE"/>
    <property type="match status" value="1"/>
</dbReference>
<proteinExistence type="predicted"/>
<name>A0A6J6GUC1_9ZZZZ</name>
<dbReference type="InterPro" id="IPR050509">
    <property type="entry name" value="CoA-transferase_III"/>
</dbReference>
<dbReference type="PANTHER" id="PTHR48228:SF6">
    <property type="entry name" value="L-CARNITINE COA-TRANSFERASE"/>
    <property type="match status" value="1"/>
</dbReference>
<dbReference type="SUPFAM" id="SSF89796">
    <property type="entry name" value="CoA-transferase family III (CaiB/BaiF)"/>
    <property type="match status" value="1"/>
</dbReference>